<evidence type="ECO:0000259" key="3">
    <source>
        <dbReference type="PROSITE" id="PS50404"/>
    </source>
</evidence>
<dbReference type="SFLD" id="SFLDG01150">
    <property type="entry name" value="Main.1:_Beta-like"/>
    <property type="match status" value="1"/>
</dbReference>
<keyword evidence="6" id="KW-1185">Reference proteome</keyword>
<dbReference type="Gene3D" id="3.40.30.10">
    <property type="entry name" value="Glutaredoxin"/>
    <property type="match status" value="1"/>
</dbReference>
<evidence type="ECO:0000256" key="2">
    <source>
        <dbReference type="ARBA" id="ARBA00022679"/>
    </source>
</evidence>
<dbReference type="InterPro" id="IPR036249">
    <property type="entry name" value="Thioredoxin-like_sf"/>
</dbReference>
<sequence>MLRIWGRRNSINVQKVMWTVAELGLAHEHKDAGGSFGGLDDPAYLTMNPNGRVPVIDDDGVVVWESNAIVRYLCARHSAGELWADDPAARSLADRWMDWQNSSLIADLVTVFLGLIRTPEAERDWIAIGDAARRLNGHMGVLDDHLGRNEWVAGGRMSMGDIPVGALVHRWLHLPMERPDLGHVAAYYERLQQRPAYAEHVMIPLS</sequence>
<dbReference type="SUPFAM" id="SSF52833">
    <property type="entry name" value="Thioredoxin-like"/>
    <property type="match status" value="1"/>
</dbReference>
<dbReference type="Pfam" id="PF02798">
    <property type="entry name" value="GST_N"/>
    <property type="match status" value="1"/>
</dbReference>
<dbReference type="PROSITE" id="PS50404">
    <property type="entry name" value="GST_NTER"/>
    <property type="match status" value="1"/>
</dbReference>
<protein>
    <submittedName>
        <fullName evidence="5">Glutathione S-transferase</fullName>
    </submittedName>
</protein>
<dbReference type="PROSITE" id="PS50405">
    <property type="entry name" value="GST_CTER"/>
    <property type="match status" value="1"/>
</dbReference>
<comment type="similarity">
    <text evidence="1">Belongs to the GST superfamily.</text>
</comment>
<dbReference type="InterPro" id="IPR040079">
    <property type="entry name" value="Glutathione_S-Trfase"/>
</dbReference>
<proteinExistence type="inferred from homology"/>
<feature type="domain" description="GST N-terminal" evidence="3">
    <location>
        <begin position="1"/>
        <end position="81"/>
    </location>
</feature>
<reference evidence="5 6" key="1">
    <citation type="submission" date="2017-11" db="EMBL/GenBank/DDBJ databases">
        <title>Draft genome sequence of Rhizobiales bacterium SY3-13.</title>
        <authorList>
            <person name="Sun C."/>
        </authorList>
    </citation>
    <scope>NUCLEOTIDE SEQUENCE [LARGE SCALE GENOMIC DNA]</scope>
    <source>
        <strain evidence="5 6">SY3-13</strain>
    </source>
</reference>
<dbReference type="InterPro" id="IPR036282">
    <property type="entry name" value="Glutathione-S-Trfase_C_sf"/>
</dbReference>
<evidence type="ECO:0000313" key="6">
    <source>
        <dbReference type="Proteomes" id="UP000229498"/>
    </source>
</evidence>
<dbReference type="CDD" id="cd03180">
    <property type="entry name" value="GST_C_2"/>
    <property type="match status" value="1"/>
</dbReference>
<gene>
    <name evidence="5" type="ORF">CVT23_22100</name>
</gene>
<dbReference type="CDD" id="cd03047">
    <property type="entry name" value="GST_N_2"/>
    <property type="match status" value="1"/>
</dbReference>
<accession>A0A2M9FVW0</accession>
<dbReference type="EMBL" id="PHIG01000063">
    <property type="protein sequence ID" value="PJK27606.1"/>
    <property type="molecule type" value="Genomic_DNA"/>
</dbReference>
<dbReference type="SUPFAM" id="SSF47616">
    <property type="entry name" value="GST C-terminal domain-like"/>
    <property type="match status" value="1"/>
</dbReference>
<dbReference type="RefSeq" id="WP_109795319.1">
    <property type="nucleotide sequence ID" value="NZ_PHIG01000063.1"/>
</dbReference>
<dbReference type="InterPro" id="IPR004045">
    <property type="entry name" value="Glutathione_S-Trfase_N"/>
</dbReference>
<dbReference type="FunFam" id="3.40.30.10:FF:000039">
    <property type="entry name" value="Glutathione S-transferase domain"/>
    <property type="match status" value="1"/>
</dbReference>
<feature type="domain" description="GST C-terminal" evidence="4">
    <location>
        <begin position="86"/>
        <end position="206"/>
    </location>
</feature>
<evidence type="ECO:0000313" key="5">
    <source>
        <dbReference type="EMBL" id="PJK27606.1"/>
    </source>
</evidence>
<dbReference type="PANTHER" id="PTHR44051:SF19">
    <property type="entry name" value="DISULFIDE-BOND OXIDOREDUCTASE YFCG"/>
    <property type="match status" value="1"/>
</dbReference>
<name>A0A2M9FVW0_9PROT</name>
<keyword evidence="2 5" id="KW-0808">Transferase</keyword>
<dbReference type="OrthoDB" id="9810080at2"/>
<comment type="caution">
    <text evidence="5">The sequence shown here is derived from an EMBL/GenBank/DDBJ whole genome shotgun (WGS) entry which is preliminary data.</text>
</comment>
<dbReference type="Proteomes" id="UP000229498">
    <property type="component" value="Unassembled WGS sequence"/>
</dbReference>
<dbReference type="GO" id="GO:0016740">
    <property type="term" value="F:transferase activity"/>
    <property type="evidence" value="ECO:0007669"/>
    <property type="project" value="UniProtKB-KW"/>
</dbReference>
<dbReference type="AlphaFoldDB" id="A0A2M9FVW0"/>
<organism evidence="5 6">
    <name type="scientific">Minwuia thermotolerans</name>
    <dbReference type="NCBI Taxonomy" id="2056226"/>
    <lineage>
        <taxon>Bacteria</taxon>
        <taxon>Pseudomonadati</taxon>
        <taxon>Pseudomonadota</taxon>
        <taxon>Alphaproteobacteria</taxon>
        <taxon>Minwuiales</taxon>
        <taxon>Minwuiaceae</taxon>
        <taxon>Minwuia</taxon>
    </lineage>
</organism>
<evidence type="ECO:0000259" key="4">
    <source>
        <dbReference type="PROSITE" id="PS50405"/>
    </source>
</evidence>
<dbReference type="PANTHER" id="PTHR44051">
    <property type="entry name" value="GLUTATHIONE S-TRANSFERASE-RELATED"/>
    <property type="match status" value="1"/>
</dbReference>
<dbReference type="InterPro" id="IPR010987">
    <property type="entry name" value="Glutathione-S-Trfase_C-like"/>
</dbReference>
<dbReference type="SFLD" id="SFLDS00019">
    <property type="entry name" value="Glutathione_Transferase_(cytos"/>
    <property type="match status" value="1"/>
</dbReference>
<dbReference type="Gene3D" id="1.20.1050.10">
    <property type="match status" value="1"/>
</dbReference>
<dbReference type="SFLD" id="SFLDG00358">
    <property type="entry name" value="Main_(cytGST)"/>
    <property type="match status" value="1"/>
</dbReference>
<evidence type="ECO:0000256" key="1">
    <source>
        <dbReference type="ARBA" id="ARBA00007409"/>
    </source>
</evidence>